<dbReference type="InterPro" id="IPR003439">
    <property type="entry name" value="ABC_transporter-like_ATP-bd"/>
</dbReference>
<dbReference type="Gene3D" id="3.40.50.300">
    <property type="entry name" value="P-loop containing nucleotide triphosphate hydrolases"/>
    <property type="match status" value="1"/>
</dbReference>
<gene>
    <name evidence="18" type="ORF">BG015_003804</name>
</gene>
<dbReference type="InterPro" id="IPR027417">
    <property type="entry name" value="P-loop_NTPase"/>
</dbReference>
<dbReference type="GO" id="GO:0016887">
    <property type="term" value="F:ATP hydrolysis activity"/>
    <property type="evidence" value="ECO:0007669"/>
    <property type="project" value="InterPro"/>
</dbReference>
<dbReference type="GO" id="GO:0140359">
    <property type="term" value="F:ABC-type transporter activity"/>
    <property type="evidence" value="ECO:0007669"/>
    <property type="project" value="InterPro"/>
</dbReference>
<dbReference type="Pfam" id="PF01061">
    <property type="entry name" value="ABC2_membrane"/>
    <property type="match status" value="1"/>
</dbReference>
<evidence type="ECO:0000313" key="19">
    <source>
        <dbReference type="Proteomes" id="UP000748756"/>
    </source>
</evidence>
<feature type="domain" description="ABC transporter" evidence="17">
    <location>
        <begin position="381"/>
        <end position="621"/>
    </location>
</feature>
<feature type="compositionally biased region" description="Polar residues" evidence="13">
    <location>
        <begin position="640"/>
        <end position="652"/>
    </location>
</feature>
<feature type="region of interest" description="Disordered" evidence="13">
    <location>
        <begin position="640"/>
        <end position="695"/>
    </location>
</feature>
<dbReference type="InterPro" id="IPR050352">
    <property type="entry name" value="ABCG_transporters"/>
</dbReference>
<dbReference type="Gene3D" id="2.10.25.10">
    <property type="entry name" value="Laminin"/>
    <property type="match status" value="1"/>
</dbReference>
<keyword evidence="9 14" id="KW-1133">Transmembrane helix</keyword>
<feature type="disulfide bond" evidence="12">
    <location>
        <begin position="125"/>
        <end position="134"/>
    </location>
</feature>
<evidence type="ECO:0000259" key="16">
    <source>
        <dbReference type="PROSITE" id="PS50026"/>
    </source>
</evidence>
<evidence type="ECO:0000256" key="4">
    <source>
        <dbReference type="ARBA" id="ARBA00022692"/>
    </source>
</evidence>
<keyword evidence="19" id="KW-1185">Reference proteome</keyword>
<evidence type="ECO:0000256" key="6">
    <source>
        <dbReference type="ARBA" id="ARBA00022741"/>
    </source>
</evidence>
<keyword evidence="3" id="KW-0813">Transport</keyword>
<feature type="region of interest" description="Disordered" evidence="13">
    <location>
        <begin position="707"/>
        <end position="765"/>
    </location>
</feature>
<dbReference type="Pfam" id="PF00005">
    <property type="entry name" value="ABC_tran"/>
    <property type="match status" value="1"/>
</dbReference>
<dbReference type="PROSITE" id="PS50893">
    <property type="entry name" value="ABC_TRANSPORTER_2"/>
    <property type="match status" value="1"/>
</dbReference>
<evidence type="ECO:0000256" key="14">
    <source>
        <dbReference type="SAM" id="Phobius"/>
    </source>
</evidence>
<evidence type="ECO:0008006" key="20">
    <source>
        <dbReference type="Google" id="ProtNLM"/>
    </source>
</evidence>
<organism evidence="18 19">
    <name type="scientific">Linnemannia schmuckeri</name>
    <dbReference type="NCBI Taxonomy" id="64567"/>
    <lineage>
        <taxon>Eukaryota</taxon>
        <taxon>Fungi</taxon>
        <taxon>Fungi incertae sedis</taxon>
        <taxon>Mucoromycota</taxon>
        <taxon>Mortierellomycotina</taxon>
        <taxon>Mortierellomycetes</taxon>
        <taxon>Mortierellales</taxon>
        <taxon>Mortierellaceae</taxon>
        <taxon>Linnemannia</taxon>
    </lineage>
</organism>
<dbReference type="CDD" id="cd03213">
    <property type="entry name" value="ABCG_EPDR"/>
    <property type="match status" value="1"/>
</dbReference>
<dbReference type="Pfam" id="PF19055">
    <property type="entry name" value="ABC2_membrane_7"/>
    <property type="match status" value="1"/>
</dbReference>
<evidence type="ECO:0000259" key="17">
    <source>
        <dbReference type="PROSITE" id="PS50893"/>
    </source>
</evidence>
<evidence type="ECO:0000256" key="15">
    <source>
        <dbReference type="SAM" id="SignalP"/>
    </source>
</evidence>
<feature type="disulfide bond" evidence="12">
    <location>
        <begin position="106"/>
        <end position="123"/>
    </location>
</feature>
<dbReference type="InterPro" id="IPR017871">
    <property type="entry name" value="ABC_transporter-like_CS"/>
</dbReference>
<feature type="transmembrane region" description="Helical" evidence="14">
    <location>
        <begin position="844"/>
        <end position="865"/>
    </location>
</feature>
<dbReference type="PANTHER" id="PTHR48041:SF2">
    <property type="entry name" value="ATP-DEPENDENT PERMEASE-RELATED"/>
    <property type="match status" value="1"/>
</dbReference>
<dbReference type="InterPro" id="IPR003593">
    <property type="entry name" value="AAA+_ATPase"/>
</dbReference>
<sequence length="1099" mass="121265">MKLSWGLSVTLVATTHSVWALSDNTANTASLLALDLATNNIMLPTGTMSLANPLLVDTHRPENCPPCFNCLLDAFPCSHFAPCNLYDGRCSCPPGFAGDNCSVPVCGALSDGKDRPQRDSETCKCKDGWSGINCNVCESDHVCDSLVPSGKNGTCYQGGLTVFENFQQCDVTNRKILDTLGPDQPPAITFSCNQQNKTCDFQFWVAEEESFYCHLDECTFDQNVKHDDIETTYKCKNIKCSCIPDRMLCGKDGSVNIDDFLEEEIAGPADFVCTDDKKCVFQEPAMNELIMTMFGDPAIYLNCRSGECVHYTQVPGFVRPPRPDYTLAIILSVVGVFVFLFGLAFAVWYLAKHSGSSGDGFIALPDDEAAKLMAEHIPATLMFKDMRYVVGGKEVLRDVSGLVRPGQVMAIMGASGAGKTSLLDILARRHKSGAVHGNIYINGRTISHSEYKRVVGYVDQEDTLMPTLTVYETILYSALLRLPRDMSYDAKRFRVMETMSELGILGIKDMKIGASGQRSISGGEKRRVSIACELVTSPSILFLDEPTSGLDSYNAYNVVECLVTLARNYNRTVVCTIHQPRSNIFALFDQLVLMAKGNLVYSGETRNLNTHLKRLGHPCPEGFNMADYMLDLTMYTGKATKSSSRSTLPTRNIQDEQEEELYGTEPSSSSLGHDSNGDIPGFSTTTSPTFTRAPSIIDDSLQWESELASREQDRLKPNGGLNNNTGARSGLARDTAIGIDHPSSSGASNSSTHGESPLNESVSDNNGAHLQSLVDGFKQSHILLEVEQAIDFAVQGNQGAVDSSTPRSIYSNGKAVSTYRRATRWSQFKILADRTLKNIYRDPMLMLSHFVMAIFLGLLCGALFYKVTNDIPGFQNRMGVFFFMCALFGFSCLSILPSFAQERILFVRERANGYYSPLTYFSTKVLFDIVPLRVIPPMLMGLIIYNMVGLVEGWTEFGKFFLVLVLFNLTAAGVCLMIGIICEEVGVANLMSSLVMLFSMLFGGLLLNKESIPDNLSWLQKLSFFNYAFEALLVNEITFLQLIQKEYGLEIDVPGAVILSTFGFNSGAYWKDVQSLGIMGGSFFLVAFIWLQFRVNERR</sequence>
<dbReference type="GO" id="GO:0005524">
    <property type="term" value="F:ATP binding"/>
    <property type="evidence" value="ECO:0007669"/>
    <property type="project" value="UniProtKB-KW"/>
</dbReference>
<feature type="transmembrane region" description="Helical" evidence="14">
    <location>
        <begin position="1076"/>
        <end position="1093"/>
    </location>
</feature>
<feature type="compositionally biased region" description="Basic and acidic residues" evidence="13">
    <location>
        <begin position="707"/>
        <end position="716"/>
    </location>
</feature>
<protein>
    <recommendedName>
        <fullName evidence="20">ABC transporter</fullName>
    </recommendedName>
</protein>
<feature type="transmembrane region" description="Helical" evidence="14">
    <location>
        <begin position="880"/>
        <end position="900"/>
    </location>
</feature>
<dbReference type="PROSITE" id="PS00211">
    <property type="entry name" value="ABC_TRANSPORTER_1"/>
    <property type="match status" value="1"/>
</dbReference>
<evidence type="ECO:0000256" key="3">
    <source>
        <dbReference type="ARBA" id="ARBA00022448"/>
    </source>
</evidence>
<dbReference type="AlphaFoldDB" id="A0A9P5VD45"/>
<keyword evidence="6" id="KW-0547">Nucleotide-binding</keyword>
<dbReference type="InterPro" id="IPR043926">
    <property type="entry name" value="ABCG_dom"/>
</dbReference>
<feature type="transmembrane region" description="Helical" evidence="14">
    <location>
        <begin position="925"/>
        <end position="948"/>
    </location>
</feature>
<comment type="caution">
    <text evidence="12">Lacks conserved residue(s) required for the propagation of feature annotation.</text>
</comment>
<keyword evidence="12" id="KW-0245">EGF-like domain</keyword>
<evidence type="ECO:0000256" key="2">
    <source>
        <dbReference type="ARBA" id="ARBA00005814"/>
    </source>
</evidence>
<evidence type="ECO:0000256" key="10">
    <source>
        <dbReference type="ARBA" id="ARBA00023136"/>
    </source>
</evidence>
<dbReference type="SUPFAM" id="SSF52540">
    <property type="entry name" value="P-loop containing nucleoside triphosphate hydrolases"/>
    <property type="match status" value="1"/>
</dbReference>
<keyword evidence="5 15" id="KW-0732">Signal</keyword>
<comment type="similarity">
    <text evidence="2">Belongs to the ABC transporter superfamily. ABCG family. Eye pigment precursor importer (TC 3.A.1.204) subfamily.</text>
</comment>
<evidence type="ECO:0000256" key="12">
    <source>
        <dbReference type="PROSITE-ProRule" id="PRU00076"/>
    </source>
</evidence>
<feature type="chain" id="PRO_5040166752" description="ABC transporter" evidence="15">
    <location>
        <begin position="21"/>
        <end position="1099"/>
    </location>
</feature>
<feature type="domain" description="EGF-like" evidence="16">
    <location>
        <begin position="97"/>
        <end position="135"/>
    </location>
</feature>
<dbReference type="OrthoDB" id="66620at2759"/>
<dbReference type="GO" id="GO:0005789">
    <property type="term" value="C:endoplasmic reticulum membrane"/>
    <property type="evidence" value="ECO:0007669"/>
    <property type="project" value="UniProtKB-SubCell"/>
</dbReference>
<evidence type="ECO:0000256" key="7">
    <source>
        <dbReference type="ARBA" id="ARBA00022824"/>
    </source>
</evidence>
<feature type="transmembrane region" description="Helical" evidence="14">
    <location>
        <begin position="325"/>
        <end position="351"/>
    </location>
</feature>
<keyword evidence="7" id="KW-0256">Endoplasmic reticulum</keyword>
<evidence type="ECO:0000313" key="18">
    <source>
        <dbReference type="EMBL" id="KAF9153244.1"/>
    </source>
</evidence>
<dbReference type="PROSITE" id="PS50026">
    <property type="entry name" value="EGF_3"/>
    <property type="match status" value="1"/>
</dbReference>
<evidence type="ECO:0000256" key="13">
    <source>
        <dbReference type="SAM" id="MobiDB-lite"/>
    </source>
</evidence>
<evidence type="ECO:0000256" key="1">
    <source>
        <dbReference type="ARBA" id="ARBA00004477"/>
    </source>
</evidence>
<dbReference type="FunFam" id="3.40.50.300:FF:000702">
    <property type="entry name" value="ABC transporter (Adp1)"/>
    <property type="match status" value="1"/>
</dbReference>
<comment type="subcellular location">
    <subcellularLocation>
        <location evidence="1">Endoplasmic reticulum membrane</location>
        <topology evidence="1">Multi-pass membrane protein</topology>
    </subcellularLocation>
</comment>
<feature type="transmembrane region" description="Helical" evidence="14">
    <location>
        <begin position="987"/>
        <end position="1007"/>
    </location>
</feature>
<evidence type="ECO:0000256" key="8">
    <source>
        <dbReference type="ARBA" id="ARBA00022840"/>
    </source>
</evidence>
<evidence type="ECO:0000256" key="11">
    <source>
        <dbReference type="ARBA" id="ARBA00023180"/>
    </source>
</evidence>
<name>A0A9P5VD45_9FUNG</name>
<dbReference type="InterPro" id="IPR013525">
    <property type="entry name" value="ABC2_TM"/>
</dbReference>
<dbReference type="CDD" id="cd00055">
    <property type="entry name" value="EGF_Lam"/>
    <property type="match status" value="1"/>
</dbReference>
<keyword evidence="8" id="KW-0067">ATP-binding</keyword>
<comment type="caution">
    <text evidence="18">The sequence shown here is derived from an EMBL/GenBank/DDBJ whole genome shotgun (WGS) entry which is preliminary data.</text>
</comment>
<keyword evidence="10 14" id="KW-0472">Membrane</keyword>
<evidence type="ECO:0000256" key="9">
    <source>
        <dbReference type="ARBA" id="ARBA00022989"/>
    </source>
</evidence>
<accession>A0A9P5VD45</accession>
<feature type="signal peptide" evidence="15">
    <location>
        <begin position="1"/>
        <end position="20"/>
    </location>
</feature>
<feature type="compositionally biased region" description="Low complexity" evidence="13">
    <location>
        <begin position="680"/>
        <end position="691"/>
    </location>
</feature>
<keyword evidence="4 14" id="KW-0812">Transmembrane</keyword>
<keyword evidence="11" id="KW-0325">Glycoprotein</keyword>
<dbReference type="SMART" id="SM00382">
    <property type="entry name" value="AAA"/>
    <property type="match status" value="1"/>
</dbReference>
<feature type="compositionally biased region" description="Low complexity" evidence="13">
    <location>
        <begin position="743"/>
        <end position="756"/>
    </location>
</feature>
<evidence type="ECO:0000256" key="5">
    <source>
        <dbReference type="ARBA" id="ARBA00022729"/>
    </source>
</evidence>
<keyword evidence="12" id="KW-1015">Disulfide bond</keyword>
<dbReference type="InterPro" id="IPR000742">
    <property type="entry name" value="EGF"/>
</dbReference>
<dbReference type="InterPro" id="IPR002049">
    <property type="entry name" value="LE_dom"/>
</dbReference>
<dbReference type="EMBL" id="JAAAUQ010000187">
    <property type="protein sequence ID" value="KAF9153244.1"/>
    <property type="molecule type" value="Genomic_DNA"/>
</dbReference>
<dbReference type="PROSITE" id="PS00022">
    <property type="entry name" value="EGF_1"/>
    <property type="match status" value="1"/>
</dbReference>
<dbReference type="PANTHER" id="PTHR48041">
    <property type="entry name" value="ABC TRANSPORTER G FAMILY MEMBER 28"/>
    <property type="match status" value="1"/>
</dbReference>
<feature type="transmembrane region" description="Helical" evidence="14">
    <location>
        <begin position="960"/>
        <end position="980"/>
    </location>
</feature>
<dbReference type="Proteomes" id="UP000748756">
    <property type="component" value="Unassembled WGS sequence"/>
</dbReference>
<proteinExistence type="inferred from homology"/>
<reference evidence="18" key="1">
    <citation type="journal article" date="2020" name="Fungal Divers.">
        <title>Resolving the Mortierellaceae phylogeny through synthesis of multi-gene phylogenetics and phylogenomics.</title>
        <authorList>
            <person name="Vandepol N."/>
            <person name="Liber J."/>
            <person name="Desiro A."/>
            <person name="Na H."/>
            <person name="Kennedy M."/>
            <person name="Barry K."/>
            <person name="Grigoriev I.V."/>
            <person name="Miller A.N."/>
            <person name="O'Donnell K."/>
            <person name="Stajich J.E."/>
            <person name="Bonito G."/>
        </authorList>
    </citation>
    <scope>NUCLEOTIDE SEQUENCE</scope>
    <source>
        <strain evidence="18">NRRL 6426</strain>
    </source>
</reference>